<proteinExistence type="inferred from homology"/>
<dbReference type="AlphaFoldDB" id="A0A672URI1"/>
<name>A0A672URI1_STRHB</name>
<dbReference type="InterPro" id="IPR019442">
    <property type="entry name" value="THADA/TRM732_DUF2428"/>
</dbReference>
<comment type="similarity">
    <text evidence="1">Belongs to the THADA family.</text>
</comment>
<reference evidence="6" key="3">
    <citation type="submission" date="2025-09" db="UniProtKB">
        <authorList>
            <consortium name="Ensembl"/>
        </authorList>
    </citation>
    <scope>IDENTIFICATION</scope>
</reference>
<feature type="signal peptide" evidence="3">
    <location>
        <begin position="1"/>
        <end position="31"/>
    </location>
</feature>
<evidence type="ECO:0000256" key="2">
    <source>
        <dbReference type="ARBA" id="ARBA00035625"/>
    </source>
</evidence>
<evidence type="ECO:0000256" key="1">
    <source>
        <dbReference type="ARBA" id="ARBA00010409"/>
    </source>
</evidence>
<dbReference type="GO" id="GO:0005829">
    <property type="term" value="C:cytosol"/>
    <property type="evidence" value="ECO:0007669"/>
    <property type="project" value="TreeGrafter"/>
</dbReference>
<protein>
    <submittedName>
        <fullName evidence="6">Uncharacterized protein</fullName>
    </submittedName>
</protein>
<dbReference type="InterPro" id="IPR056843">
    <property type="entry name" value="THADA-like_TPR"/>
</dbReference>
<evidence type="ECO:0000313" key="6">
    <source>
        <dbReference type="Ensembl" id="ENSSHBP00005017874.1"/>
    </source>
</evidence>
<accession>A0A672URI1</accession>
<organism evidence="6 7">
    <name type="scientific">Strigops habroptila</name>
    <name type="common">Kakapo</name>
    <dbReference type="NCBI Taxonomy" id="2489341"/>
    <lineage>
        <taxon>Eukaryota</taxon>
        <taxon>Metazoa</taxon>
        <taxon>Chordata</taxon>
        <taxon>Craniata</taxon>
        <taxon>Vertebrata</taxon>
        <taxon>Euteleostomi</taxon>
        <taxon>Archelosauria</taxon>
        <taxon>Archosauria</taxon>
        <taxon>Dinosauria</taxon>
        <taxon>Saurischia</taxon>
        <taxon>Theropoda</taxon>
        <taxon>Coelurosauria</taxon>
        <taxon>Aves</taxon>
        <taxon>Neognathae</taxon>
        <taxon>Neoaves</taxon>
        <taxon>Telluraves</taxon>
        <taxon>Australaves</taxon>
        <taxon>Psittaciformes</taxon>
        <taxon>Psittacidae</taxon>
        <taxon>Strigops</taxon>
    </lineage>
</organism>
<dbReference type="PANTHER" id="PTHR14387">
    <property type="entry name" value="THADA/DEATH RECEPTOR INTERACTING PROTEIN"/>
    <property type="match status" value="1"/>
</dbReference>
<feature type="chain" id="PRO_5025502156" evidence="3">
    <location>
        <begin position="32"/>
        <end position="1062"/>
    </location>
</feature>
<dbReference type="Ensembl" id="ENSSHBT00005021369.1">
    <property type="protein sequence ID" value="ENSSHBP00005017874.1"/>
    <property type="gene ID" value="ENSSHBG00005015454.1"/>
</dbReference>
<dbReference type="InParanoid" id="A0A672URI1"/>
<dbReference type="Proteomes" id="UP000472266">
    <property type="component" value="Chromosome 12"/>
</dbReference>
<dbReference type="Pfam" id="PF25150">
    <property type="entry name" value="TPR_Trm732"/>
    <property type="match status" value="1"/>
</dbReference>
<dbReference type="GeneTree" id="ENSGT00940000165952"/>
<evidence type="ECO:0000256" key="3">
    <source>
        <dbReference type="SAM" id="SignalP"/>
    </source>
</evidence>
<dbReference type="GO" id="GO:0030488">
    <property type="term" value="P:tRNA methylation"/>
    <property type="evidence" value="ECO:0007669"/>
    <property type="project" value="TreeGrafter"/>
</dbReference>
<dbReference type="InterPro" id="IPR051954">
    <property type="entry name" value="tRNA_methyltransferase_THADA"/>
</dbReference>
<evidence type="ECO:0000259" key="4">
    <source>
        <dbReference type="Pfam" id="PF10350"/>
    </source>
</evidence>
<dbReference type="SUPFAM" id="SSF48371">
    <property type="entry name" value="ARM repeat"/>
    <property type="match status" value="1"/>
</dbReference>
<feature type="domain" description="DUF2428" evidence="4">
    <location>
        <begin position="779"/>
        <end position="1050"/>
    </location>
</feature>
<evidence type="ECO:0000259" key="5">
    <source>
        <dbReference type="Pfam" id="PF25150"/>
    </source>
</evidence>
<evidence type="ECO:0000313" key="7">
    <source>
        <dbReference type="Proteomes" id="UP000472266"/>
    </source>
</evidence>
<dbReference type="PANTHER" id="PTHR14387:SF0">
    <property type="entry name" value="DUF2428 DOMAIN-CONTAINING PROTEIN"/>
    <property type="match status" value="1"/>
</dbReference>
<gene>
    <name evidence="6" type="primary">LOC115614113</name>
</gene>
<reference evidence="6" key="2">
    <citation type="submission" date="2025-08" db="UniProtKB">
        <authorList>
            <consortium name="Ensembl"/>
        </authorList>
    </citation>
    <scope>IDENTIFICATION</scope>
</reference>
<dbReference type="OMA" id="VNMAPQP"/>
<keyword evidence="7" id="KW-1185">Reference proteome</keyword>
<comment type="function">
    <text evidence="2">Together with methyltransferase FTSJ1, methylates the 2'-O-ribose of nucleotides at position 32 of the anticodon loop of substrate tRNAs.</text>
</comment>
<keyword evidence="3" id="KW-0732">Signal</keyword>
<reference evidence="6 7" key="1">
    <citation type="submission" date="2019-11" db="EMBL/GenBank/DDBJ databases">
        <title>Strigops habroptila (kakapo) genome, bStrHab1, primary haplotype, v2.</title>
        <authorList>
            <person name="Jarvis E.D."/>
            <person name="Howard J."/>
            <person name="Rhie A."/>
            <person name="Phillippy A."/>
            <person name="Korlach J."/>
            <person name="Digby A."/>
            <person name="Iorns D."/>
            <person name="Eason D."/>
            <person name="Robertson B."/>
            <person name="Raemaekers T."/>
            <person name="Howe K."/>
            <person name="Lewin H."/>
            <person name="Damas J."/>
            <person name="Hastie A."/>
            <person name="Tracey A."/>
            <person name="Chow W."/>
            <person name="Fedrigo O."/>
        </authorList>
    </citation>
    <scope>NUCLEOTIDE SEQUENCE [LARGE SCALE GENOMIC DNA]</scope>
</reference>
<sequence>MDESSLGRQHWRQNLALLLQRLATTLRWVLCGQPTPSGTWGYLVIKACLQLFQVLPKDVAPLVWSAEGKSETLQSLLGLLLEVVWGKALNKDTRLLVGTALSMLVNMAPQPERGASAMLGLFQLLKQGTGELKFGELAVETPTVLEPDGLEKLVLTRGLLTCCKVDILSCQLESFTHKACLLLDVIFPTMCALTKEQKDCHYYCFQACALWLQRLRDTLPALWCLKGTRILAQDAELLQQLLQLVWSNAETPVEGVSEFIHSSFRLLLEIYHLECQHFQDQERPLYQQMLQRVVSMPWQIKARYVPLCAIVPYVGSQQVLDTYPDLPQHLLSCLSTNHLCPAAAEVYRALVRQQCAERRDGQRGSEEAMVERWALCWLPLLSQALCSPLPILQSNAANYLLAWTLRQLPATQAPLAARFSGQDTASLRAWVSLLKAQKSVAGALPLHGEALERLCCCLGAREEGVRLAAMGLLCCSPSTNQPLSGTEVRLLRQFLPLNLNCDSSSFRQLLQAAVKKALVRLRDSSLAQLRGKEPQGTNPSEGEGQLAQAVGFVEWLLQLSIASLSPGSNFQRKKTGLLLLSAVLETCTDTWSPDKKKGQPPRSMATLLSYARQSGCWDFFSQPNLLALLSCLQDSTNEIRDLASELLVRYFPPVFPEPIALALFQLAQDTLGSPRVQEAEAGAVLMKTILQKSDSSTMKSLALEAKAALTLPNRGLCFAQHLLHMLQAQYAVARQDLLQAAATTPMHGAIAALRRCLLQVPEVAASMQAAELVQSWQELLIRLVTTARDITSFLLGALQSQQGPGADEQAAAPSFADMGNAIGSLIMLGKGRGQEDEEDSVLLSEEHSLILTCCWVSVKEIGLLLGGLAELLLAPGQPARSGPLLPLPTLQMAARVFQEILLRCRHWGAVEGCSTGFTKFCAALLNHPDVELQAIPQTMLEQGLEALSGPRSSSITRRAAGFPVLFLCIVSGEAPAQARPLLTHCVQTLLALANTALPQDWDQTLDLPQVCALHVLQTLVHGTGLGSALLWHTTPMMALSLQGLGSPCWAMRNAAIQLFSEY</sequence>
<dbReference type="Pfam" id="PF10350">
    <property type="entry name" value="DUF2428"/>
    <property type="match status" value="1"/>
</dbReference>
<feature type="domain" description="tRNA (32-2'-O)-methyltransferase regulator THADA-like TPR repeats region" evidence="5">
    <location>
        <begin position="373"/>
        <end position="591"/>
    </location>
</feature>
<dbReference type="InterPro" id="IPR016024">
    <property type="entry name" value="ARM-type_fold"/>
</dbReference>